<dbReference type="AlphaFoldDB" id="A0AA37BPV2"/>
<dbReference type="InterPro" id="IPR001091">
    <property type="entry name" value="RM_Methyltransferase"/>
</dbReference>
<dbReference type="Proteomes" id="UP000632195">
    <property type="component" value="Unassembled WGS sequence"/>
</dbReference>
<keyword evidence="3" id="KW-0949">S-adenosyl-L-methionine</keyword>
<dbReference type="GO" id="GO:0005737">
    <property type="term" value="C:cytoplasm"/>
    <property type="evidence" value="ECO:0007669"/>
    <property type="project" value="TreeGrafter"/>
</dbReference>
<name>A0AA37BPV2_9ARCH</name>
<accession>A0AA37BPV2</accession>
<dbReference type="PANTHER" id="PTHR13370">
    <property type="entry name" value="RNA METHYLASE-RELATED"/>
    <property type="match status" value="1"/>
</dbReference>
<keyword evidence="2" id="KW-0808">Transferase</keyword>
<proteinExistence type="inferred from homology"/>
<evidence type="ECO:0000256" key="1">
    <source>
        <dbReference type="ARBA" id="ARBA00022603"/>
    </source>
</evidence>
<dbReference type="GO" id="GO:0003677">
    <property type="term" value="F:DNA binding"/>
    <property type="evidence" value="ECO:0007669"/>
    <property type="project" value="InterPro"/>
</dbReference>
<keyword evidence="3" id="KW-0680">Restriction system</keyword>
<dbReference type="GO" id="GO:0009307">
    <property type="term" value="P:DNA restriction-modification system"/>
    <property type="evidence" value="ECO:0007669"/>
    <property type="project" value="UniProtKB-KW"/>
</dbReference>
<dbReference type="EC" id="2.1.1.113" evidence="3"/>
<gene>
    <name evidence="5" type="ORF">GCM10007108_02490</name>
</gene>
<evidence type="ECO:0000313" key="5">
    <source>
        <dbReference type="EMBL" id="GGM67964.1"/>
    </source>
</evidence>
<dbReference type="InterPro" id="IPR002941">
    <property type="entry name" value="DNA_methylase_N4/N6"/>
</dbReference>
<evidence type="ECO:0000256" key="3">
    <source>
        <dbReference type="RuleBase" id="RU362026"/>
    </source>
</evidence>
<sequence>MGDEDLFYPTEAFLSALRDAMSCTGLQGVRDRIKGALATMDVPGDARGKPRKRPALLLEMKKALQARTEERAKHYVKKILESFLEEKSNGISDIDLTRWRDYDEVITDSLWIFQRRDRSGSHSAWYWGNFVPQIPRQLMLMFTKKGDWVLDPFVGSGTTLIECKRLGRNGIGIDIDGKVLEAARSSIESEPNPFGATVMTFRGDSRTFRLSDVVPEGGISLAVLHPPYHDIIRFNGIEGDLSGIGSLDDFIEALGQVFENTIGVLRPGGHMALVIGDKFSRGQWYPVGFLAMQRALACGFSLKSIVVKNFTETKGKRGQSDLWRYRAMAGAYYVFRHEYIFIFRKPSGRRPKLISDQKFPSAERAGVVETGQRRQIEGLVP</sequence>
<reference evidence="5" key="2">
    <citation type="submission" date="2022-09" db="EMBL/GenBank/DDBJ databases">
        <authorList>
            <person name="Sun Q."/>
            <person name="Ohkuma M."/>
        </authorList>
    </citation>
    <scope>NUCLEOTIDE SEQUENCE</scope>
    <source>
        <strain evidence="5">JCM 13583</strain>
    </source>
</reference>
<organism evidence="5 6">
    <name type="scientific">Thermogymnomonas acidicola</name>
    <dbReference type="NCBI Taxonomy" id="399579"/>
    <lineage>
        <taxon>Archaea</taxon>
        <taxon>Methanobacteriati</taxon>
        <taxon>Thermoplasmatota</taxon>
        <taxon>Thermoplasmata</taxon>
        <taxon>Thermoplasmatales</taxon>
        <taxon>Thermogymnomonas</taxon>
    </lineage>
</organism>
<evidence type="ECO:0000256" key="2">
    <source>
        <dbReference type="ARBA" id="ARBA00022679"/>
    </source>
</evidence>
<dbReference type="CDD" id="cd02440">
    <property type="entry name" value="AdoMet_MTases"/>
    <property type="match status" value="1"/>
</dbReference>
<dbReference type="SUPFAM" id="SSF53335">
    <property type="entry name" value="S-adenosyl-L-methionine-dependent methyltransferases"/>
    <property type="match status" value="2"/>
</dbReference>
<dbReference type="GO" id="GO:0015667">
    <property type="term" value="F:site-specific DNA-methyltransferase (cytosine-N4-specific) activity"/>
    <property type="evidence" value="ECO:0007669"/>
    <property type="project" value="UniProtKB-EC"/>
</dbReference>
<dbReference type="Gene3D" id="3.40.50.150">
    <property type="entry name" value="Vaccinia Virus protein VP39"/>
    <property type="match status" value="2"/>
</dbReference>
<feature type="domain" description="DNA methylase N-4/N-6" evidence="4">
    <location>
        <begin position="73"/>
        <end position="183"/>
    </location>
</feature>
<keyword evidence="6" id="KW-1185">Reference proteome</keyword>
<dbReference type="EMBL" id="BMNY01000001">
    <property type="protein sequence ID" value="GGM67964.1"/>
    <property type="molecule type" value="Genomic_DNA"/>
</dbReference>
<comment type="caution">
    <text evidence="5">The sequence shown here is derived from an EMBL/GenBank/DDBJ whole genome shotgun (WGS) entry which is preliminary data.</text>
</comment>
<reference evidence="5" key="1">
    <citation type="journal article" date="2014" name="Int. J. Syst. Evol. Microbiol.">
        <title>Complete genome sequence of Corynebacterium casei LMG S-19264T (=DSM 44701T), isolated from a smear-ripened cheese.</title>
        <authorList>
            <consortium name="US DOE Joint Genome Institute (JGI-PGF)"/>
            <person name="Walter F."/>
            <person name="Albersmeier A."/>
            <person name="Kalinowski J."/>
            <person name="Ruckert C."/>
        </authorList>
    </citation>
    <scope>NUCLEOTIDE SEQUENCE</scope>
    <source>
        <strain evidence="5">JCM 13583</strain>
    </source>
</reference>
<keyword evidence="1 3" id="KW-0489">Methyltransferase</keyword>
<dbReference type="PRINTS" id="PR00508">
    <property type="entry name" value="S21N4MTFRASE"/>
</dbReference>
<dbReference type="InterPro" id="IPR029063">
    <property type="entry name" value="SAM-dependent_MTases_sf"/>
</dbReference>
<dbReference type="GO" id="GO:0008170">
    <property type="term" value="F:N-methyltransferase activity"/>
    <property type="evidence" value="ECO:0007669"/>
    <property type="project" value="InterPro"/>
</dbReference>
<comment type="catalytic activity">
    <reaction evidence="3">
        <text>a 2'-deoxycytidine in DNA + S-adenosyl-L-methionine = an N(4)-methyl-2'-deoxycytidine in DNA + S-adenosyl-L-homocysteine + H(+)</text>
        <dbReference type="Rhea" id="RHEA:16857"/>
        <dbReference type="Rhea" id="RHEA-COMP:11369"/>
        <dbReference type="Rhea" id="RHEA-COMP:13674"/>
        <dbReference type="ChEBI" id="CHEBI:15378"/>
        <dbReference type="ChEBI" id="CHEBI:57856"/>
        <dbReference type="ChEBI" id="CHEBI:59789"/>
        <dbReference type="ChEBI" id="CHEBI:85452"/>
        <dbReference type="ChEBI" id="CHEBI:137933"/>
        <dbReference type="EC" id="2.1.1.113"/>
    </reaction>
</comment>
<dbReference type="PANTHER" id="PTHR13370:SF3">
    <property type="entry name" value="TRNA (GUANINE(10)-N2)-METHYLTRANSFERASE HOMOLOG"/>
    <property type="match status" value="1"/>
</dbReference>
<evidence type="ECO:0000259" key="4">
    <source>
        <dbReference type="Pfam" id="PF01555"/>
    </source>
</evidence>
<dbReference type="Pfam" id="PF01555">
    <property type="entry name" value="N6_N4_Mtase"/>
    <property type="match status" value="1"/>
</dbReference>
<dbReference type="GO" id="GO:0032259">
    <property type="term" value="P:methylation"/>
    <property type="evidence" value="ECO:0007669"/>
    <property type="project" value="UniProtKB-KW"/>
</dbReference>
<protein>
    <recommendedName>
        <fullName evidence="3">Type II methyltransferase</fullName>
        <ecNumber evidence="3">2.1.1.113</ecNumber>
    </recommendedName>
    <alternativeName>
        <fullName evidence="3">N-4 cytosine-specific methyltransferase</fullName>
    </alternativeName>
</protein>
<evidence type="ECO:0000313" key="6">
    <source>
        <dbReference type="Proteomes" id="UP000632195"/>
    </source>
</evidence>
<comment type="similarity">
    <text evidence="3">Belongs to the N(4)/N(6)-methyltransferase family.</text>
</comment>